<evidence type="ECO:0000313" key="1">
    <source>
        <dbReference type="EMBL" id="OGC34651.1"/>
    </source>
</evidence>
<dbReference type="EMBL" id="MEUI01000014">
    <property type="protein sequence ID" value="OGC34651.1"/>
    <property type="molecule type" value="Genomic_DNA"/>
</dbReference>
<dbReference type="Pfam" id="PF04612">
    <property type="entry name" value="T2SSM"/>
    <property type="match status" value="1"/>
</dbReference>
<proteinExistence type="predicted"/>
<dbReference type="GO" id="GO:0015628">
    <property type="term" value="P:protein secretion by the type II secretion system"/>
    <property type="evidence" value="ECO:0007669"/>
    <property type="project" value="InterPro"/>
</dbReference>
<gene>
    <name evidence="1" type="ORF">A2462_04910</name>
</gene>
<dbReference type="AlphaFoldDB" id="A0A1F4TPK9"/>
<reference evidence="1 2" key="1">
    <citation type="journal article" date="2016" name="Nat. Commun.">
        <title>Thousands of microbial genomes shed light on interconnected biogeochemical processes in an aquifer system.</title>
        <authorList>
            <person name="Anantharaman K."/>
            <person name="Brown C.T."/>
            <person name="Hug L.A."/>
            <person name="Sharon I."/>
            <person name="Castelle C.J."/>
            <person name="Probst A.J."/>
            <person name="Thomas B.C."/>
            <person name="Singh A."/>
            <person name="Wilkins M.J."/>
            <person name="Karaoz U."/>
            <person name="Brodie E.L."/>
            <person name="Williams K.H."/>
            <person name="Hubbard S.S."/>
            <person name="Banfield J.F."/>
        </authorList>
    </citation>
    <scope>NUCLEOTIDE SEQUENCE [LARGE SCALE GENOMIC DNA]</scope>
</reference>
<sequence>MIGFSSREKLLMFLAALLIGYFLFTHLLINPQLAAIARTKAEIVTMQQQLLKAELAAQLANATNIKETKVSKLYFKEEQVGLLINFVEASFKRYGISLGSMNQVDGQGRLGLQIDFTASYNQFLQFLDSLGSLNSYYLVDSIAVTEKQKKLIVKMQLAAPYK</sequence>
<comment type="caution">
    <text evidence="1">The sequence shown here is derived from an EMBL/GenBank/DDBJ whole genome shotgun (WGS) entry which is preliminary data.</text>
</comment>
<organism evidence="1 2">
    <name type="scientific">candidate division WOR-1 bacterium RIFOXYC2_FULL_41_25</name>
    <dbReference type="NCBI Taxonomy" id="1802586"/>
    <lineage>
        <taxon>Bacteria</taxon>
        <taxon>Bacillati</taxon>
        <taxon>Saganbacteria</taxon>
    </lineage>
</organism>
<dbReference type="GO" id="GO:0015627">
    <property type="term" value="C:type II protein secretion system complex"/>
    <property type="evidence" value="ECO:0007669"/>
    <property type="project" value="InterPro"/>
</dbReference>
<dbReference type="InterPro" id="IPR007690">
    <property type="entry name" value="T2SS_GspM"/>
</dbReference>
<name>A0A1F4TPK9_UNCSA</name>
<accession>A0A1F4TPK9</accession>
<dbReference type="Proteomes" id="UP000177309">
    <property type="component" value="Unassembled WGS sequence"/>
</dbReference>
<evidence type="ECO:0008006" key="3">
    <source>
        <dbReference type="Google" id="ProtNLM"/>
    </source>
</evidence>
<protein>
    <recommendedName>
        <fullName evidence="3">Type II secretion system protein M</fullName>
    </recommendedName>
</protein>
<evidence type="ECO:0000313" key="2">
    <source>
        <dbReference type="Proteomes" id="UP000177309"/>
    </source>
</evidence>